<evidence type="ECO:0000259" key="6">
    <source>
        <dbReference type="Pfam" id="PF00149"/>
    </source>
</evidence>
<organism evidence="8 10">
    <name type="scientific">Rotaria sordida</name>
    <dbReference type="NCBI Taxonomy" id="392033"/>
    <lineage>
        <taxon>Eukaryota</taxon>
        <taxon>Metazoa</taxon>
        <taxon>Spiralia</taxon>
        <taxon>Gnathifera</taxon>
        <taxon>Rotifera</taxon>
        <taxon>Eurotatoria</taxon>
        <taxon>Bdelloidea</taxon>
        <taxon>Philodinida</taxon>
        <taxon>Philodinidae</taxon>
        <taxon>Rotaria</taxon>
    </lineage>
</organism>
<evidence type="ECO:0000256" key="4">
    <source>
        <dbReference type="ARBA" id="ARBA00023136"/>
    </source>
</evidence>
<dbReference type="EMBL" id="CAJNOO010001484">
    <property type="protein sequence ID" value="CAF1159920.1"/>
    <property type="molecule type" value="Genomic_DNA"/>
</dbReference>
<dbReference type="GO" id="GO:0006506">
    <property type="term" value="P:GPI anchor biosynthetic process"/>
    <property type="evidence" value="ECO:0007669"/>
    <property type="project" value="InterPro"/>
</dbReference>
<dbReference type="AlphaFoldDB" id="A0A815G174"/>
<feature type="transmembrane region" description="Helical" evidence="5">
    <location>
        <begin position="347"/>
        <end position="369"/>
    </location>
</feature>
<name>A0A815G174_9BILA</name>
<keyword evidence="2 5" id="KW-0812">Transmembrane</keyword>
<accession>A0A815G174</accession>
<dbReference type="InterPro" id="IPR033308">
    <property type="entry name" value="PGAP5/Cdc1/Ted1"/>
</dbReference>
<dbReference type="InterPro" id="IPR029052">
    <property type="entry name" value="Metallo-depent_PP-like"/>
</dbReference>
<dbReference type="OrthoDB" id="5977743at2759"/>
<dbReference type="Pfam" id="PF00149">
    <property type="entry name" value="Metallophos"/>
    <property type="match status" value="1"/>
</dbReference>
<dbReference type="GO" id="GO:0016020">
    <property type="term" value="C:membrane"/>
    <property type="evidence" value="ECO:0007669"/>
    <property type="project" value="UniProtKB-SubCell"/>
</dbReference>
<evidence type="ECO:0000256" key="5">
    <source>
        <dbReference type="SAM" id="Phobius"/>
    </source>
</evidence>
<sequence>MSRLNTSLKYKFNCFYIRSRFYSKLKQCNSTHCQILIITGLLVVFINEVLLYQWARLNWPNIEEIAKKSSVEKLLLVADPQLIGEKDEGILGFITRREADRYLAKTFAQANAYVKPDWIVFLGDIFDEGLSASDDEFKRYFERFNLIFDYKNHEQRYIIIPGDNDVGGEYYGDRQPILRERFRNYFGRIIALYHQNDIEFLKLDMDMFDSFTEGKHNTIMEQIQNRPMTANFRIILNHWPILTRTARFIKPFINELEPNIILKGDSHHFSIISYDRINMINKYLAKESLSQSIFSLDLNQKNFVYEISVPTCSYRMGVQRIGYVVLLLDSESKTAHLTILSTPKRYIALYVYLIYGILGIIFIILTSLFSRRNLIRLVMFSRLI</sequence>
<dbReference type="Proteomes" id="UP000663870">
    <property type="component" value="Unassembled WGS sequence"/>
</dbReference>
<evidence type="ECO:0000313" key="8">
    <source>
        <dbReference type="EMBL" id="CAF1332637.1"/>
    </source>
</evidence>
<evidence type="ECO:0000256" key="1">
    <source>
        <dbReference type="ARBA" id="ARBA00004141"/>
    </source>
</evidence>
<evidence type="ECO:0000313" key="9">
    <source>
        <dbReference type="EMBL" id="CAF3527405.1"/>
    </source>
</evidence>
<keyword evidence="10" id="KW-1185">Reference proteome</keyword>
<evidence type="ECO:0000313" key="10">
    <source>
        <dbReference type="Proteomes" id="UP000663870"/>
    </source>
</evidence>
<protein>
    <recommendedName>
        <fullName evidence="6">Calcineurin-like phosphoesterase domain-containing protein</fullName>
    </recommendedName>
</protein>
<dbReference type="PANTHER" id="PTHR13315:SF4">
    <property type="entry name" value="METALLOPHOSPHOESTERASE, ISOFORM E"/>
    <property type="match status" value="1"/>
</dbReference>
<dbReference type="InterPro" id="IPR004843">
    <property type="entry name" value="Calcineurin-like_PHP"/>
</dbReference>
<comment type="subcellular location">
    <subcellularLocation>
        <location evidence="1">Membrane</location>
        <topology evidence="1">Multi-pass membrane protein</topology>
    </subcellularLocation>
</comment>
<evidence type="ECO:0000256" key="2">
    <source>
        <dbReference type="ARBA" id="ARBA00022692"/>
    </source>
</evidence>
<keyword evidence="4 5" id="KW-0472">Membrane</keyword>
<dbReference type="EMBL" id="CAJOAX010000166">
    <property type="protein sequence ID" value="CAF3527405.1"/>
    <property type="molecule type" value="Genomic_DNA"/>
</dbReference>
<dbReference type="GO" id="GO:0005783">
    <property type="term" value="C:endoplasmic reticulum"/>
    <property type="evidence" value="ECO:0007669"/>
    <property type="project" value="TreeGrafter"/>
</dbReference>
<feature type="domain" description="Calcineurin-like phosphoesterase" evidence="6">
    <location>
        <begin position="75"/>
        <end position="268"/>
    </location>
</feature>
<dbReference type="Proteomes" id="UP000663882">
    <property type="component" value="Unassembled WGS sequence"/>
</dbReference>
<dbReference type="SUPFAM" id="SSF56300">
    <property type="entry name" value="Metallo-dependent phosphatases"/>
    <property type="match status" value="1"/>
</dbReference>
<dbReference type="PANTHER" id="PTHR13315">
    <property type="entry name" value="METALLO PHOSPHOESTERASE RELATED"/>
    <property type="match status" value="1"/>
</dbReference>
<reference evidence="8" key="1">
    <citation type="submission" date="2021-02" db="EMBL/GenBank/DDBJ databases">
        <authorList>
            <person name="Nowell W R."/>
        </authorList>
    </citation>
    <scope>NUCLEOTIDE SEQUENCE</scope>
</reference>
<evidence type="ECO:0000313" key="7">
    <source>
        <dbReference type="EMBL" id="CAF1159920.1"/>
    </source>
</evidence>
<dbReference type="Proteomes" id="UP000663823">
    <property type="component" value="Unassembled WGS sequence"/>
</dbReference>
<dbReference type="GO" id="GO:0016787">
    <property type="term" value="F:hydrolase activity"/>
    <property type="evidence" value="ECO:0007669"/>
    <property type="project" value="InterPro"/>
</dbReference>
<feature type="transmembrane region" description="Helical" evidence="5">
    <location>
        <begin position="35"/>
        <end position="55"/>
    </location>
</feature>
<evidence type="ECO:0000256" key="3">
    <source>
        <dbReference type="ARBA" id="ARBA00022989"/>
    </source>
</evidence>
<keyword evidence="3 5" id="KW-1133">Transmembrane helix</keyword>
<comment type="caution">
    <text evidence="8">The sequence shown here is derived from an EMBL/GenBank/DDBJ whole genome shotgun (WGS) entry which is preliminary data.</text>
</comment>
<proteinExistence type="predicted"/>
<dbReference type="EMBL" id="CAJNOL010001301">
    <property type="protein sequence ID" value="CAF1332637.1"/>
    <property type="molecule type" value="Genomic_DNA"/>
</dbReference>
<dbReference type="Gene3D" id="3.60.21.10">
    <property type="match status" value="1"/>
</dbReference>
<gene>
    <name evidence="8" type="ORF">JXQ802_LOCUS31145</name>
    <name evidence="9" type="ORF">OTI717_LOCUS3134</name>
    <name evidence="7" type="ORF">RFH988_LOCUS22382</name>
</gene>